<dbReference type="Proteomes" id="UP000053711">
    <property type="component" value="Unassembled WGS sequence"/>
</dbReference>
<protein>
    <submittedName>
        <fullName evidence="1">RNA methyltransferase, TrmH family protein</fullName>
    </submittedName>
</protein>
<keyword evidence="1" id="KW-0808">Transferase</keyword>
<keyword evidence="2" id="KW-1185">Reference proteome</keyword>
<name>A0ACB4UM11_9ACTN</name>
<accession>A0ACB4UM11</accession>
<keyword evidence="1" id="KW-0489">Methyltransferase</keyword>
<comment type="caution">
    <text evidence="1">The sequence shown here is derived from an EMBL/GenBank/DDBJ whole genome shotgun (WGS) entry which is preliminary data.</text>
</comment>
<proteinExistence type="predicted"/>
<evidence type="ECO:0000313" key="2">
    <source>
        <dbReference type="Proteomes" id="UP000053711"/>
    </source>
</evidence>
<dbReference type="EMBL" id="AOST01000072">
    <property type="protein sequence ID" value="ERF63786.1"/>
    <property type="molecule type" value="Genomic_DNA"/>
</dbReference>
<reference evidence="1 2" key="1">
    <citation type="journal article" date="2013" name="BMC Genomics">
        <title>Comparative genomics reveals distinct host-interacting traits of three major human-associated propionibacteria.</title>
        <authorList>
            <person name="Mak T.N."/>
            <person name="Schmid M."/>
            <person name="Brzuszkiewicz E."/>
            <person name="Zeng G."/>
            <person name="Meyer R."/>
            <person name="Sfanos K.S."/>
            <person name="Brinkmann V."/>
            <person name="Meyer T.F."/>
            <person name="Bruggemann H."/>
        </authorList>
    </citation>
    <scope>NUCLEOTIDE SEQUENCE [LARGE SCALE GENOMIC DNA]</scope>
    <source>
        <strain evidence="1 2">TM11</strain>
    </source>
</reference>
<sequence length="277" mass="29100">MSDITMTDGSGALPPISKGALRSARRLLSRRGRDDAGQFLAEGAQAVREALRWPGRVSLLATCDPGRDVDFVAMARQRGTRSVLLDEAQVETLSETVTSQGLFAVCQRLASDELPVLEDPRLVVICAQVRDPGNAGTVIRCADAFAADAVILTRGSVDPHNPKTVRASVGSFFHLPVSVGVDSVSAVRWAHDHGMQVLAADGGGDSLDELSRSGALARPTAWLMGNEAWGLPEAERNLADAIVGVPMWGRAESLNLSTAAGICLYATASAQRAGGSD</sequence>
<evidence type="ECO:0000313" key="1">
    <source>
        <dbReference type="EMBL" id="ERF63786.1"/>
    </source>
</evidence>
<organism evidence="1 2">
    <name type="scientific">Cutibacterium granulosum TM11</name>
    <dbReference type="NCBI Taxonomy" id="1292373"/>
    <lineage>
        <taxon>Bacteria</taxon>
        <taxon>Bacillati</taxon>
        <taxon>Actinomycetota</taxon>
        <taxon>Actinomycetes</taxon>
        <taxon>Propionibacteriales</taxon>
        <taxon>Propionibacteriaceae</taxon>
        <taxon>Cutibacterium</taxon>
    </lineage>
</organism>
<gene>
    <name evidence="1" type="ORF">H640_08047</name>
</gene>